<evidence type="ECO:0000313" key="10">
    <source>
        <dbReference type="EnsemblPlants" id="LPERR01G40110.1"/>
    </source>
</evidence>
<keyword evidence="5" id="KW-0472">Membrane</keyword>
<feature type="region of interest" description="Disordered" evidence="8">
    <location>
        <begin position="1"/>
        <end position="38"/>
    </location>
</feature>
<evidence type="ECO:0000313" key="11">
    <source>
        <dbReference type="Proteomes" id="UP000032180"/>
    </source>
</evidence>
<dbReference type="EnsemblPlants" id="LPERR01G40110.1">
    <property type="protein sequence ID" value="LPERR01G40110.1"/>
    <property type="gene ID" value="LPERR01G40110"/>
</dbReference>
<comment type="similarity">
    <text evidence="7">Belongs to the SOSEKI family.</text>
</comment>
<keyword evidence="6" id="KW-0131">Cell cycle</keyword>
<feature type="domain" description="SOSEKI DIX-like" evidence="9">
    <location>
        <begin position="44"/>
        <end position="135"/>
    </location>
</feature>
<dbReference type="AlphaFoldDB" id="A0A0D9VAY1"/>
<dbReference type="GO" id="GO:0051258">
    <property type="term" value="P:protein polymerization"/>
    <property type="evidence" value="ECO:0007669"/>
    <property type="project" value="UniProtKB-ARBA"/>
</dbReference>
<evidence type="ECO:0000256" key="7">
    <source>
        <dbReference type="ARBA" id="ARBA00024211"/>
    </source>
</evidence>
<sequence>MANARDTSGRRSGWWSPERTPVWTEPQPNKQHTASRSKKQQQQAVLYYLCRQDGQLDHPHFVQVPCVSDPPRLRLRDVIARLSELRGAAMAGAYSWSAKRTYRNGYVWQDLTADDVILPAHAHPFHEYVLKGSPLLMRIIPNNNNDAAADSHESQPASSGARRKKSRWTSFDLADYKLGNGAPAAELIGIDEISSPPPSSSSPDDDTTIITQQQLDKIGSASAAAAGTGTAQGAGVIGGGRMRATAMLMHLISCGSINNKLEDGRRARSDFVTHKIGGRGRCKEEEVEVETAMDRDYFSGSLLLETNRTTELRRSSSCNADSTTSCRMGEVDGVRTKLPPPPHAKSRNQGGRAERAEMAKGTAVSRVVKEKRFWIASFLVAWAAALQGHMMWMQRQDSFKQKFPNDNQDAADHDSS</sequence>
<evidence type="ECO:0000259" key="9">
    <source>
        <dbReference type="Pfam" id="PF06136"/>
    </source>
</evidence>
<evidence type="ECO:0000256" key="3">
    <source>
        <dbReference type="ARBA" id="ARBA00022475"/>
    </source>
</evidence>
<dbReference type="Proteomes" id="UP000032180">
    <property type="component" value="Chromosome 1"/>
</dbReference>
<evidence type="ECO:0000256" key="2">
    <source>
        <dbReference type="ARBA" id="ARBA00022473"/>
    </source>
</evidence>
<dbReference type="STRING" id="77586.A0A0D9VAY1"/>
<keyword evidence="2" id="KW-0217">Developmental protein</keyword>
<dbReference type="Gramene" id="LPERR01G40110.1">
    <property type="protein sequence ID" value="LPERR01G40110.1"/>
    <property type="gene ID" value="LPERR01G40110"/>
</dbReference>
<dbReference type="eggNOG" id="ENOG502QUB8">
    <property type="taxonomic scope" value="Eukaryota"/>
</dbReference>
<keyword evidence="11" id="KW-1185">Reference proteome</keyword>
<dbReference type="PANTHER" id="PTHR31083:SF41">
    <property type="entry name" value="OS01G0975000 PROTEIN"/>
    <property type="match status" value="1"/>
</dbReference>
<evidence type="ECO:0000256" key="4">
    <source>
        <dbReference type="ARBA" id="ARBA00022618"/>
    </source>
</evidence>
<feature type="region of interest" description="Disordered" evidence="8">
    <location>
        <begin position="331"/>
        <end position="360"/>
    </location>
</feature>
<reference evidence="10" key="3">
    <citation type="submission" date="2015-04" db="UniProtKB">
        <authorList>
            <consortium name="EnsemblPlants"/>
        </authorList>
    </citation>
    <scope>IDENTIFICATION</scope>
</reference>
<accession>A0A0D9VAY1</accession>
<dbReference type="GO" id="GO:0005886">
    <property type="term" value="C:plasma membrane"/>
    <property type="evidence" value="ECO:0007669"/>
    <property type="project" value="UniProtKB-SubCell"/>
</dbReference>
<dbReference type="InterPro" id="IPR010369">
    <property type="entry name" value="SOK"/>
</dbReference>
<keyword evidence="3" id="KW-1003">Cell membrane</keyword>
<evidence type="ECO:0000256" key="1">
    <source>
        <dbReference type="ARBA" id="ARBA00004413"/>
    </source>
</evidence>
<feature type="region of interest" description="Disordered" evidence="8">
    <location>
        <begin position="147"/>
        <end position="166"/>
    </location>
</feature>
<dbReference type="HOGENOM" id="CLU_025038_1_0_1"/>
<reference evidence="11" key="2">
    <citation type="submission" date="2013-12" db="EMBL/GenBank/DDBJ databases">
        <authorList>
            <person name="Yu Y."/>
            <person name="Lee S."/>
            <person name="de Baynast K."/>
            <person name="Wissotski M."/>
            <person name="Liu L."/>
            <person name="Talag J."/>
            <person name="Goicoechea J."/>
            <person name="Angelova A."/>
            <person name="Jetty R."/>
            <person name="Kudrna D."/>
            <person name="Golser W."/>
            <person name="Rivera L."/>
            <person name="Zhang J."/>
            <person name="Wing R."/>
        </authorList>
    </citation>
    <scope>NUCLEOTIDE SEQUENCE</scope>
</reference>
<dbReference type="Pfam" id="PF06136">
    <property type="entry name" value="SOK"/>
    <property type="match status" value="1"/>
</dbReference>
<name>A0A0D9VAY1_9ORYZ</name>
<dbReference type="GO" id="GO:0051301">
    <property type="term" value="P:cell division"/>
    <property type="evidence" value="ECO:0007669"/>
    <property type="project" value="UniProtKB-KW"/>
</dbReference>
<dbReference type="PANTHER" id="PTHR31083">
    <property type="entry name" value="UPSTREAM OF FLC PROTEIN (DUF966)"/>
    <property type="match status" value="1"/>
</dbReference>
<dbReference type="InterPro" id="IPR048351">
    <property type="entry name" value="SOK_DIX"/>
</dbReference>
<organism evidence="10 11">
    <name type="scientific">Leersia perrieri</name>
    <dbReference type="NCBI Taxonomy" id="77586"/>
    <lineage>
        <taxon>Eukaryota</taxon>
        <taxon>Viridiplantae</taxon>
        <taxon>Streptophyta</taxon>
        <taxon>Embryophyta</taxon>
        <taxon>Tracheophyta</taxon>
        <taxon>Spermatophyta</taxon>
        <taxon>Magnoliopsida</taxon>
        <taxon>Liliopsida</taxon>
        <taxon>Poales</taxon>
        <taxon>Poaceae</taxon>
        <taxon>BOP clade</taxon>
        <taxon>Oryzoideae</taxon>
        <taxon>Oryzeae</taxon>
        <taxon>Oryzinae</taxon>
        <taxon>Leersia</taxon>
    </lineage>
</organism>
<protein>
    <recommendedName>
        <fullName evidence="9">SOSEKI DIX-like domain-containing protein</fullName>
    </recommendedName>
</protein>
<keyword evidence="4" id="KW-0132">Cell division</keyword>
<evidence type="ECO:0000256" key="5">
    <source>
        <dbReference type="ARBA" id="ARBA00023136"/>
    </source>
</evidence>
<evidence type="ECO:0000256" key="8">
    <source>
        <dbReference type="SAM" id="MobiDB-lite"/>
    </source>
</evidence>
<comment type="subcellular location">
    <subcellularLocation>
        <location evidence="1">Cell membrane</location>
        <topology evidence="1">Peripheral membrane protein</topology>
        <orientation evidence="1">Cytoplasmic side</orientation>
    </subcellularLocation>
</comment>
<evidence type="ECO:0000256" key="6">
    <source>
        <dbReference type="ARBA" id="ARBA00023306"/>
    </source>
</evidence>
<reference evidence="10 11" key="1">
    <citation type="submission" date="2012-08" db="EMBL/GenBank/DDBJ databases">
        <title>Oryza genome evolution.</title>
        <authorList>
            <person name="Wing R.A."/>
        </authorList>
    </citation>
    <scope>NUCLEOTIDE SEQUENCE</scope>
</reference>
<proteinExistence type="inferred from homology"/>